<reference evidence="4" key="2">
    <citation type="submission" date="2014-07" db="EMBL/GenBank/DDBJ databases">
        <authorList>
            <person name="Hull J."/>
        </authorList>
    </citation>
    <scope>NUCLEOTIDE SEQUENCE</scope>
</reference>
<evidence type="ECO:0000256" key="2">
    <source>
        <dbReference type="ARBA" id="ARBA00009389"/>
    </source>
</evidence>
<proteinExistence type="inferred from homology"/>
<dbReference type="EMBL" id="GBHO01009063">
    <property type="protein sequence ID" value="JAG34541.1"/>
    <property type="molecule type" value="Transcribed_RNA"/>
</dbReference>
<dbReference type="EMBL" id="GDHC01010500">
    <property type="protein sequence ID" value="JAQ08129.1"/>
    <property type="molecule type" value="Transcribed_RNA"/>
</dbReference>
<dbReference type="InterPro" id="IPR026060">
    <property type="entry name" value="AMY1"/>
</dbReference>
<dbReference type="PRINTS" id="PR02028">
    <property type="entry name" value="CMYCBINDINGP"/>
</dbReference>
<sequence>MQSVDQKKEEFQRYLEVSGVLESIVGVLVNLHEMPEKPRDARQFIHDYFTNSGTGEREALLKEIDELKRTVRCYGSLNARTHVDMASLATFSQVKEKDEQIKDLRELLEKRV</sequence>
<reference evidence="4" key="1">
    <citation type="journal article" date="2014" name="PLoS ONE">
        <title>Transcriptome-Based Identification of ABC Transporters in the Western Tarnished Plant Bug Lygus hesperus.</title>
        <authorList>
            <person name="Hull J.J."/>
            <person name="Chaney K."/>
            <person name="Geib S.M."/>
            <person name="Fabrick J.A."/>
            <person name="Brent C.S."/>
            <person name="Walsh D."/>
            <person name="Lavine L.C."/>
        </authorList>
    </citation>
    <scope>NUCLEOTIDE SEQUENCE</scope>
</reference>
<evidence type="ECO:0000313" key="5">
    <source>
        <dbReference type="EMBL" id="JAG34544.1"/>
    </source>
</evidence>
<dbReference type="AlphaFoldDB" id="A0A0A9YSE5"/>
<comment type="similarity">
    <text evidence="2">Belongs to the AMY1 family.</text>
</comment>
<dbReference type="EMBL" id="GBHO01009060">
    <property type="protein sequence ID" value="JAG34544.1"/>
    <property type="molecule type" value="Transcribed_RNA"/>
</dbReference>
<dbReference type="PANTHER" id="PTHR13168:SF0">
    <property type="entry name" value="C-MYC-BINDING PROTEIN"/>
    <property type="match status" value="1"/>
</dbReference>
<evidence type="ECO:0000256" key="3">
    <source>
        <dbReference type="ARBA" id="ARBA00023242"/>
    </source>
</evidence>
<dbReference type="EMBL" id="GDHC01001567">
    <property type="protein sequence ID" value="JAQ17062.1"/>
    <property type="molecule type" value="Transcribed_RNA"/>
</dbReference>
<evidence type="ECO:0000313" key="4">
    <source>
        <dbReference type="EMBL" id="JAG34541.1"/>
    </source>
</evidence>
<evidence type="ECO:0000313" key="7">
    <source>
        <dbReference type="EMBL" id="JAQ17062.1"/>
    </source>
</evidence>
<evidence type="ECO:0000313" key="6">
    <source>
        <dbReference type="EMBL" id="JAQ08129.1"/>
    </source>
</evidence>
<dbReference type="PANTHER" id="PTHR13168">
    <property type="entry name" value="ASSOCIATE OF C-MYC AMY-1"/>
    <property type="match status" value="1"/>
</dbReference>
<evidence type="ECO:0000256" key="1">
    <source>
        <dbReference type="ARBA" id="ARBA00004123"/>
    </source>
</evidence>
<accession>A0A0A9YSE5</accession>
<gene>
    <name evidence="7" type="primary">mycbp_0</name>
    <name evidence="6" type="synonym">mycbp_1</name>
    <name evidence="5" type="ORF">CM83_13793</name>
    <name evidence="4" type="ORF">CM83_13797</name>
    <name evidence="7" type="ORF">g.7187</name>
    <name evidence="6" type="ORF">g.7188</name>
</gene>
<name>A0A0A9YSE5_LYGHE</name>
<keyword evidence="3" id="KW-0539">Nucleus</keyword>
<comment type="subcellular location">
    <subcellularLocation>
        <location evidence="1">Nucleus</location>
    </subcellularLocation>
</comment>
<protein>
    <submittedName>
        <fullName evidence="6">c-Myc-binding</fullName>
    </submittedName>
</protein>
<organism evidence="4">
    <name type="scientific">Lygus hesperus</name>
    <name type="common">Western plant bug</name>
    <dbReference type="NCBI Taxonomy" id="30085"/>
    <lineage>
        <taxon>Eukaryota</taxon>
        <taxon>Metazoa</taxon>
        <taxon>Ecdysozoa</taxon>
        <taxon>Arthropoda</taxon>
        <taxon>Hexapoda</taxon>
        <taxon>Insecta</taxon>
        <taxon>Pterygota</taxon>
        <taxon>Neoptera</taxon>
        <taxon>Paraneoptera</taxon>
        <taxon>Hemiptera</taxon>
        <taxon>Heteroptera</taxon>
        <taxon>Panheteroptera</taxon>
        <taxon>Cimicomorpha</taxon>
        <taxon>Miridae</taxon>
        <taxon>Mirini</taxon>
        <taxon>Lygus</taxon>
    </lineage>
</organism>
<dbReference type="GO" id="GO:0005634">
    <property type="term" value="C:nucleus"/>
    <property type="evidence" value="ECO:0007669"/>
    <property type="project" value="UniProtKB-SubCell"/>
</dbReference>
<reference evidence="6" key="3">
    <citation type="journal article" date="2016" name="Gigascience">
        <title>De novo construction of an expanded transcriptome assembly for the western tarnished plant bug, Lygus hesperus.</title>
        <authorList>
            <person name="Tassone E.E."/>
            <person name="Geib S.M."/>
            <person name="Hall B."/>
            <person name="Fabrick J.A."/>
            <person name="Brent C.S."/>
            <person name="Hull J.J."/>
        </authorList>
    </citation>
    <scope>NUCLEOTIDE SEQUENCE</scope>
</reference>
<dbReference type="GO" id="GO:0003713">
    <property type="term" value="F:transcription coactivator activity"/>
    <property type="evidence" value="ECO:0007669"/>
    <property type="project" value="InterPro"/>
</dbReference>